<dbReference type="InterPro" id="IPR027417">
    <property type="entry name" value="P-loop_NTPase"/>
</dbReference>
<keyword evidence="4" id="KW-1185">Reference proteome</keyword>
<sequence length="542" mass="60944">MALHLNPLRLALFAIVFFFALGAIKPDYLLAAEKQNAVPVHVPTPEDSRCATMPGLDPIIPLTLYQSRWVQDKSRFKIGMVSRQGGKSFSTSLEAVIDCFEHKTKWVFLSAGERQSKELMATAAMHARAIGLAVIELEGTFKEGDSEYKQLEIIFPNGSRIIGLPANPATARGHSAHILLDEFAFHKDSRAIWKALFPTVTRGYKIRIISTPMGKKNKFYELWTAKTVQMFDGLEHEFKGERGGWSKHKVDIYDAVAMGLKLVDENGEEIEPEDLRLALADDEAWHQEYLCEFLDETTAWLPYDLIEGVEDIQLDPMPLWAEELVNAAIDHHEQFKSYENPPEFTAGREILSSVLFPGDLYAGFDVARRRDLSIIWLDELIGDLARSRAVIDLKKQPFGVQRLVLFALLRLPQMRRCCIDETGIGMDLAEKAVEIFGENLVEAVTFTPKNKEALATGIRKSLEDRKDRIPADTQIRNSLHTVKKVATSTGNFRFDADREEATGHADHFWAKALAVHARSAPIEDTSILSGSPRESYKTAQGY</sequence>
<dbReference type="Gene3D" id="3.30.420.240">
    <property type="match status" value="1"/>
</dbReference>
<dbReference type="RefSeq" id="WP_214173120.1">
    <property type="nucleotide sequence ID" value="NZ_JAHCVJ010000011.1"/>
</dbReference>
<reference evidence="3 4" key="1">
    <citation type="submission" date="2021-05" db="EMBL/GenBank/DDBJ databases">
        <title>The draft genome of Geobacter pelophilus DSM 12255.</title>
        <authorList>
            <person name="Xu Z."/>
            <person name="Masuda Y."/>
            <person name="Itoh H."/>
            <person name="Senoo K."/>
        </authorList>
    </citation>
    <scope>NUCLEOTIDE SEQUENCE [LARGE SCALE GENOMIC DNA]</scope>
    <source>
        <strain evidence="3 4">DSM 12255</strain>
    </source>
</reference>
<gene>
    <name evidence="3" type="ORF">KI809_18715</name>
</gene>
<evidence type="ECO:0000256" key="1">
    <source>
        <dbReference type="ARBA" id="ARBA00022612"/>
    </source>
</evidence>
<dbReference type="Proteomes" id="UP000811899">
    <property type="component" value="Unassembled WGS sequence"/>
</dbReference>
<name>A0AAW4L916_9BACT</name>
<evidence type="ECO:0000313" key="3">
    <source>
        <dbReference type="EMBL" id="MBT0666345.1"/>
    </source>
</evidence>
<dbReference type="Gene3D" id="3.40.50.300">
    <property type="entry name" value="P-loop containing nucleotide triphosphate hydrolases"/>
    <property type="match status" value="1"/>
</dbReference>
<dbReference type="InterPro" id="IPR035421">
    <property type="entry name" value="Terminase_6C"/>
</dbReference>
<proteinExistence type="predicted"/>
<evidence type="ECO:0000259" key="2">
    <source>
        <dbReference type="Pfam" id="PF17289"/>
    </source>
</evidence>
<dbReference type="Pfam" id="PF03237">
    <property type="entry name" value="Terminase_6N"/>
    <property type="match status" value="1"/>
</dbReference>
<dbReference type="AlphaFoldDB" id="A0AAW4L916"/>
<comment type="caution">
    <text evidence="3">The sequence shown here is derived from an EMBL/GenBank/DDBJ whole genome shotgun (WGS) entry which is preliminary data.</text>
</comment>
<keyword evidence="1" id="KW-1188">Viral release from host cell</keyword>
<dbReference type="Pfam" id="PF17289">
    <property type="entry name" value="Terminase_6C"/>
    <property type="match status" value="1"/>
</dbReference>
<feature type="domain" description="Terminase large subunit gp17-like C-terminal" evidence="2">
    <location>
        <begin position="398"/>
        <end position="516"/>
    </location>
</feature>
<protein>
    <submittedName>
        <fullName evidence="3">Terminase family protein</fullName>
    </submittedName>
</protein>
<dbReference type="EMBL" id="JAHCVJ010000011">
    <property type="protein sequence ID" value="MBT0666345.1"/>
    <property type="molecule type" value="Genomic_DNA"/>
</dbReference>
<evidence type="ECO:0000313" key="4">
    <source>
        <dbReference type="Proteomes" id="UP000811899"/>
    </source>
</evidence>
<accession>A0AAW4L916</accession>
<organism evidence="3 4">
    <name type="scientific">Geoanaerobacter pelophilus</name>
    <dbReference type="NCBI Taxonomy" id="60036"/>
    <lineage>
        <taxon>Bacteria</taxon>
        <taxon>Pseudomonadati</taxon>
        <taxon>Thermodesulfobacteriota</taxon>
        <taxon>Desulfuromonadia</taxon>
        <taxon>Geobacterales</taxon>
        <taxon>Geobacteraceae</taxon>
        <taxon>Geoanaerobacter</taxon>
    </lineage>
</organism>